<dbReference type="PANTHER" id="PTHR47505">
    <property type="entry name" value="DNA UTILIZATION PROTEIN YHGH"/>
    <property type="match status" value="1"/>
</dbReference>
<dbReference type="AlphaFoldDB" id="A0A1F7WQN2"/>
<dbReference type="PANTHER" id="PTHR47505:SF1">
    <property type="entry name" value="DNA UTILIZATION PROTEIN YHGH"/>
    <property type="match status" value="1"/>
</dbReference>
<dbReference type="Proteomes" id="UP000178735">
    <property type="component" value="Unassembled WGS sequence"/>
</dbReference>
<comment type="caution">
    <text evidence="3">The sequence shown here is derived from an EMBL/GenBank/DDBJ whole genome shotgun (WGS) entry which is preliminary data.</text>
</comment>
<gene>
    <name evidence="3" type="ORF">A2008_11610</name>
</gene>
<dbReference type="InterPro" id="IPR000836">
    <property type="entry name" value="PRTase_dom"/>
</dbReference>
<name>A0A1F7WQN2_9BACT</name>
<dbReference type="STRING" id="1817813.A2008_11610"/>
<dbReference type="Pfam" id="PF00156">
    <property type="entry name" value="Pribosyltran"/>
    <property type="match status" value="1"/>
</dbReference>
<evidence type="ECO:0000313" key="3">
    <source>
        <dbReference type="EMBL" id="OGM05133.1"/>
    </source>
</evidence>
<sequence>MNDNNYNDINNKNKGGVFRVKGAASLSGAISSFASCLADLIFPLACASCAGHASKKDYPVCAECRGRINYIRSLEAFNDIACSDIRGFFSIGPYEGVLKDLTAAFKYHKKTALAGFFAGELASRFDSFFPLAPLSGFDVFIPVPLHENKLRERGFNQAELLACKLSELCGSGVCCDAVMRKKETRVQNKLHYKERFENLAGAFEINLKKLYEIRLKNVIIVDDIITTGATVKSMAQLLKRHGALNVFAISIARTDIRNGQKAKIFKNSFK</sequence>
<protein>
    <recommendedName>
        <fullName evidence="2">Phosphoribosyltransferase domain-containing protein</fullName>
    </recommendedName>
</protein>
<reference evidence="3 4" key="1">
    <citation type="journal article" date="2016" name="Nat. Commun.">
        <title>Thousands of microbial genomes shed light on interconnected biogeochemical processes in an aquifer system.</title>
        <authorList>
            <person name="Anantharaman K."/>
            <person name="Brown C.T."/>
            <person name="Hug L.A."/>
            <person name="Sharon I."/>
            <person name="Castelle C.J."/>
            <person name="Probst A.J."/>
            <person name="Thomas B.C."/>
            <person name="Singh A."/>
            <person name="Wilkins M.J."/>
            <person name="Karaoz U."/>
            <person name="Brodie E.L."/>
            <person name="Williams K.H."/>
            <person name="Hubbard S.S."/>
            <person name="Banfield J.F."/>
        </authorList>
    </citation>
    <scope>NUCLEOTIDE SEQUENCE [LARGE SCALE GENOMIC DNA]</scope>
</reference>
<proteinExistence type="inferred from homology"/>
<evidence type="ECO:0000259" key="2">
    <source>
        <dbReference type="Pfam" id="PF00156"/>
    </source>
</evidence>
<dbReference type="EMBL" id="MGFH01000124">
    <property type="protein sequence ID" value="OGM05133.1"/>
    <property type="molecule type" value="Genomic_DNA"/>
</dbReference>
<feature type="domain" description="Phosphoribosyltransferase" evidence="2">
    <location>
        <begin position="205"/>
        <end position="266"/>
    </location>
</feature>
<dbReference type="Gene3D" id="3.40.50.2020">
    <property type="match status" value="1"/>
</dbReference>
<dbReference type="SUPFAM" id="SSF53271">
    <property type="entry name" value="PRTase-like"/>
    <property type="match status" value="1"/>
</dbReference>
<dbReference type="InterPro" id="IPR029057">
    <property type="entry name" value="PRTase-like"/>
</dbReference>
<comment type="similarity">
    <text evidence="1">Belongs to the ComF/GntX family.</text>
</comment>
<dbReference type="CDD" id="cd06223">
    <property type="entry name" value="PRTases_typeI"/>
    <property type="match status" value="1"/>
</dbReference>
<evidence type="ECO:0000256" key="1">
    <source>
        <dbReference type="ARBA" id="ARBA00008007"/>
    </source>
</evidence>
<dbReference type="InterPro" id="IPR051910">
    <property type="entry name" value="ComF/GntX_DNA_util-trans"/>
</dbReference>
<organism evidence="3 4">
    <name type="scientific">Candidatus Wallbacteria bacterium GWC2_49_35</name>
    <dbReference type="NCBI Taxonomy" id="1817813"/>
    <lineage>
        <taxon>Bacteria</taxon>
        <taxon>Candidatus Walliibacteriota</taxon>
    </lineage>
</organism>
<accession>A0A1F7WQN2</accession>
<evidence type="ECO:0000313" key="4">
    <source>
        <dbReference type="Proteomes" id="UP000178735"/>
    </source>
</evidence>